<evidence type="ECO:0000313" key="2">
    <source>
        <dbReference type="EMBL" id="OBZ62672.1"/>
    </source>
</evidence>
<dbReference type="EMBL" id="LUGG01000127">
    <property type="protein sequence ID" value="OBZ62672.1"/>
    <property type="molecule type" value="Genomic_DNA"/>
</dbReference>
<gene>
    <name evidence="2" type="ORF">A0H81_15033</name>
</gene>
<keyword evidence="3" id="KW-1185">Reference proteome</keyword>
<evidence type="ECO:0000256" key="1">
    <source>
        <dbReference type="SAM" id="MobiDB-lite"/>
    </source>
</evidence>
<feature type="region of interest" description="Disordered" evidence="1">
    <location>
        <begin position="834"/>
        <end position="855"/>
    </location>
</feature>
<accession>A0A1C7LLL3</accession>
<evidence type="ECO:0008006" key="4">
    <source>
        <dbReference type="Google" id="ProtNLM"/>
    </source>
</evidence>
<reference evidence="2 3" key="1">
    <citation type="submission" date="2016-03" db="EMBL/GenBank/DDBJ databases">
        <title>Whole genome sequencing of Grifola frondosa 9006-11.</title>
        <authorList>
            <person name="Min B."/>
            <person name="Park H."/>
            <person name="Kim J.-G."/>
            <person name="Cho H."/>
            <person name="Oh Y.-L."/>
            <person name="Kong W.-S."/>
            <person name="Choi I.-G."/>
        </authorList>
    </citation>
    <scope>NUCLEOTIDE SEQUENCE [LARGE SCALE GENOMIC DNA]</scope>
    <source>
        <strain evidence="2 3">9006-11</strain>
    </source>
</reference>
<evidence type="ECO:0000313" key="3">
    <source>
        <dbReference type="Proteomes" id="UP000092993"/>
    </source>
</evidence>
<organism evidence="2 3">
    <name type="scientific">Grifola frondosa</name>
    <name type="common">Maitake</name>
    <name type="synonym">Polyporus frondosus</name>
    <dbReference type="NCBI Taxonomy" id="5627"/>
    <lineage>
        <taxon>Eukaryota</taxon>
        <taxon>Fungi</taxon>
        <taxon>Dikarya</taxon>
        <taxon>Basidiomycota</taxon>
        <taxon>Agaricomycotina</taxon>
        <taxon>Agaricomycetes</taxon>
        <taxon>Polyporales</taxon>
        <taxon>Grifolaceae</taxon>
        <taxon>Grifola</taxon>
    </lineage>
</organism>
<dbReference type="OMA" id="DVWRRWE"/>
<feature type="compositionally biased region" description="Pro residues" evidence="1">
    <location>
        <begin position="348"/>
        <end position="360"/>
    </location>
</feature>
<proteinExistence type="predicted"/>
<dbReference type="AlphaFoldDB" id="A0A1C7LLL3"/>
<dbReference type="STRING" id="5627.A0A1C7LLL3"/>
<feature type="compositionally biased region" description="Polar residues" evidence="1">
    <location>
        <begin position="718"/>
        <end position="731"/>
    </location>
</feature>
<dbReference type="GO" id="GO:0035091">
    <property type="term" value="F:phosphatidylinositol binding"/>
    <property type="evidence" value="ECO:0007669"/>
    <property type="project" value="InterPro"/>
</dbReference>
<comment type="caution">
    <text evidence="2">The sequence shown here is derived from an EMBL/GenBank/DDBJ whole genome shotgun (WGS) entry which is preliminary data.</text>
</comment>
<dbReference type="Proteomes" id="UP000092993">
    <property type="component" value="Unassembled WGS sequence"/>
</dbReference>
<feature type="region of interest" description="Disordered" evidence="1">
    <location>
        <begin position="554"/>
        <end position="576"/>
    </location>
</feature>
<sequence length="889" mass="97639">MSLFGRSGLIGFDQEAHVTISSEPPSWSPCNLSSLPPSSIVVINTFGHFVDSGSIAVKFQATLPPSSTQDCRWCKSLVDVHICNLSGHRYSSFNSDFSLNGPGTGALGGPPTQHNYKRAVCRAPPSLFAVEVLPPTKFGSGYCYGMRICPIQNEISDDRSNTSGGSLTEYDVWRRWEDCLWFQEILESEYALMARTKRHRLAAGKGVKKNGVYIHSDQAASFESLPPGPDANTIAKDIHNIVPRLTKKGTLFRASQATIEQRGKEFRAMIDALFQEDVPMLIKELRDTRLVRDFFGYWRRDQDHYRKRVRPPSNGGNVRNSVASSVFSMYFSASNISLQLPNAFSDLPPSPSLPSFPPSPQRQSPKRESKGKTPLVSFPPIPPTAPAGLTFSLSDRGSLALQSPTSDDDARSEYFGCPLSAPPTLNSLRWSRTSAKPLSAKDAVDDREEVPVMLMTDSKPWPDAMHEYPTGLQALPEEQELEPVAPATFTTHGDDVRVPPRRARNNSCPDRTNRNCVFFAPNPDHSPASVESFSIIDGLQLDSEPSFEPLGPPALPFDRAPKPPTTNTISSRPSSMAFSSFSGLSRRSSWRTSITSDTTASVCSSYPCDSCADLNLSQRRASPLSVYPSRDPVRSHAHKASVSTMNSIVSNSSVDAVLPRRMSTPLSGGTLRRSLSTSSCRSPSIISSILIPSEEIWYEQQEDLIDAYFYDPSIPDATSQDSLPKQLNRHTSTPDRFPKPFQDRPPGQFHLPWSPQESSTSFANTPPSSPVSVAGGDAVTVKVVLRDSIVLLRVAGSAPLKEVRQRIREKFLKQEGVPLSEAFLIGYVRPVSEEQTKAQRGRPRSHSVSSVGASNPASLCYVSSEEEWRDAIACAGRKLTIRLLDSQSQ</sequence>
<feature type="compositionally biased region" description="Basic and acidic residues" evidence="1">
    <location>
        <begin position="732"/>
        <end position="742"/>
    </location>
</feature>
<protein>
    <recommendedName>
        <fullName evidence="4">PX domain-containing protein</fullName>
    </recommendedName>
</protein>
<feature type="compositionally biased region" description="Polar residues" evidence="1">
    <location>
        <begin position="755"/>
        <end position="766"/>
    </location>
</feature>
<feature type="region of interest" description="Disordered" evidence="1">
    <location>
        <begin position="348"/>
        <end position="381"/>
    </location>
</feature>
<dbReference type="Gene3D" id="3.30.1520.10">
    <property type="entry name" value="Phox-like domain"/>
    <property type="match status" value="1"/>
</dbReference>
<dbReference type="OrthoDB" id="3244370at2759"/>
<feature type="region of interest" description="Disordered" evidence="1">
    <location>
        <begin position="718"/>
        <end position="773"/>
    </location>
</feature>
<feature type="compositionally biased region" description="Polar residues" evidence="1">
    <location>
        <begin position="846"/>
        <end position="855"/>
    </location>
</feature>
<name>A0A1C7LLL3_GRIFR</name>
<dbReference type="InterPro" id="IPR036871">
    <property type="entry name" value="PX_dom_sf"/>
</dbReference>